<comment type="caution">
    <text evidence="12">The sequence shown here is derived from an EMBL/GenBank/DDBJ whole genome shotgun (WGS) entry which is preliminary data.</text>
</comment>
<dbReference type="GO" id="GO:0006508">
    <property type="term" value="P:proteolysis"/>
    <property type="evidence" value="ECO:0007669"/>
    <property type="project" value="UniProtKB-KW"/>
</dbReference>
<keyword evidence="5 9" id="KW-0862">Zinc</keyword>
<sequence length="699" mass="79645">MEIGPMAELLDNPLLATSGLPDFARIEASHVVPAVRATVETALKKLDAIESHLQPTWAGIMSPVEEMERPFTWSWGPVGHLLGVRNSPELRAAYEEVNPEVVRYSLRVRQSEPIYKALVTLAQSPEWERLSPAQKRIIKDRIKDAELAGIGLQGDARKRFGEIEERLSVLSTQFMNNCLDEIKAFSLDLTTEEEIAGFTPTLRHLTAQSWNRAHPESATKATAEQGPWRITLDFPVYGPFMEHARRRDLREKLYRAFITLASQGEHNNEPIMRELLSLRKEKAHLLDKNSFAEVSLMRKMAPSVDAIRHMLHELRDTSWGAAQQDLADLKAFKVSSGDTDEIKPWDVPFWAERLRESRYSFTDEQIRPYFPFERVLEGLFGLIHRLFGVTIEQAKEPVSVWCSDVRFYHVLDESGQKMAAFFLDPYSRPENKRAGAWMDTCLLRQKVGDELQLPVAYLVCNQTPPVGERPALMTFREVETLFHEFGHGLQHMLTIIDHPDASGINGVEWDAVELPSQFMENWCYHKPVLMGMTRHYETGAPLPEDLFNKIVAARTYRAGSMMLRQLLFGLTDLELHHDYDPAGSESPFDVQRRISQTCAVIPLIPEDRSLCSFQHIFSGGYAAGYYSYKWAEVLSADAFSAFEEAGLDDEKAIEQVGRRFRNTVLSMGGSRHPMEVFRDFRGREPSPEALLRHMGLTKV</sequence>
<evidence type="ECO:0000256" key="2">
    <source>
        <dbReference type="ARBA" id="ARBA00022670"/>
    </source>
</evidence>
<dbReference type="Gene3D" id="1.10.1370.40">
    <property type="match status" value="1"/>
</dbReference>
<feature type="domain" description="Peptidase M3A/M3B catalytic" evidence="10">
    <location>
        <begin position="240"/>
        <end position="696"/>
    </location>
</feature>
<evidence type="ECO:0000256" key="6">
    <source>
        <dbReference type="ARBA" id="ARBA00023049"/>
    </source>
</evidence>
<dbReference type="Pfam" id="PF19310">
    <property type="entry name" value="TOP_N"/>
    <property type="match status" value="1"/>
</dbReference>
<evidence type="ECO:0000256" key="7">
    <source>
        <dbReference type="ARBA" id="ARBA00024603"/>
    </source>
</evidence>
<accession>A0A1C3EUT1</accession>
<dbReference type="InterPro" id="IPR045666">
    <property type="entry name" value="OpdA_N"/>
</dbReference>
<evidence type="ECO:0000256" key="4">
    <source>
        <dbReference type="ARBA" id="ARBA00022801"/>
    </source>
</evidence>
<evidence type="ECO:0000256" key="1">
    <source>
        <dbReference type="ARBA" id="ARBA00006040"/>
    </source>
</evidence>
<keyword evidence="6 9" id="KW-0482">Metalloprotease</keyword>
<name>A0A1C3EUT1_9PLAN</name>
<evidence type="ECO:0000256" key="8">
    <source>
        <dbReference type="ARBA" id="ARBA00026100"/>
    </source>
</evidence>
<dbReference type="Proteomes" id="UP000094828">
    <property type="component" value="Unassembled WGS sequence"/>
</dbReference>
<dbReference type="AlphaFoldDB" id="A0A1C3EUT1"/>
<dbReference type="SUPFAM" id="SSF55486">
    <property type="entry name" value="Metalloproteases ('zincins'), catalytic domain"/>
    <property type="match status" value="1"/>
</dbReference>
<dbReference type="CDD" id="cd06456">
    <property type="entry name" value="M3A_DCP"/>
    <property type="match status" value="1"/>
</dbReference>
<dbReference type="EMBL" id="LYDR01000001">
    <property type="protein sequence ID" value="ODA36843.1"/>
    <property type="molecule type" value="Genomic_DNA"/>
</dbReference>
<evidence type="ECO:0000259" key="10">
    <source>
        <dbReference type="Pfam" id="PF01432"/>
    </source>
</evidence>
<comment type="cofactor">
    <cofactor evidence="9">
        <name>Zn(2+)</name>
        <dbReference type="ChEBI" id="CHEBI:29105"/>
    </cofactor>
    <text evidence="9">Binds 1 zinc ion.</text>
</comment>
<dbReference type="PANTHER" id="PTHR11804:SF83">
    <property type="entry name" value="LD37516P"/>
    <property type="match status" value="1"/>
</dbReference>
<keyword evidence="13" id="KW-1185">Reference proteome</keyword>
<dbReference type="GO" id="GO:0006518">
    <property type="term" value="P:peptide metabolic process"/>
    <property type="evidence" value="ECO:0007669"/>
    <property type="project" value="TreeGrafter"/>
</dbReference>
<gene>
    <name evidence="12" type="ORF">A6X21_01870</name>
</gene>
<dbReference type="InterPro" id="IPR024077">
    <property type="entry name" value="Neurolysin/TOP_dom2"/>
</dbReference>
<evidence type="ECO:0000256" key="3">
    <source>
        <dbReference type="ARBA" id="ARBA00022723"/>
    </source>
</evidence>
<evidence type="ECO:0000256" key="9">
    <source>
        <dbReference type="RuleBase" id="RU003435"/>
    </source>
</evidence>
<dbReference type="PANTHER" id="PTHR11804">
    <property type="entry name" value="PROTEASE M3 THIMET OLIGOPEPTIDASE-RELATED"/>
    <property type="match status" value="1"/>
</dbReference>
<proteinExistence type="inferred from homology"/>
<evidence type="ECO:0000313" key="13">
    <source>
        <dbReference type="Proteomes" id="UP000094828"/>
    </source>
</evidence>
<dbReference type="GO" id="GO:0004222">
    <property type="term" value="F:metalloendopeptidase activity"/>
    <property type="evidence" value="ECO:0007669"/>
    <property type="project" value="UniProtKB-EC"/>
</dbReference>
<evidence type="ECO:0000256" key="5">
    <source>
        <dbReference type="ARBA" id="ARBA00022833"/>
    </source>
</evidence>
<dbReference type="InterPro" id="IPR034005">
    <property type="entry name" value="M3A_DCP"/>
</dbReference>
<feature type="domain" description="Oligopeptidase A N-terminal" evidence="11">
    <location>
        <begin position="39"/>
        <end position="157"/>
    </location>
</feature>
<comment type="similarity">
    <text evidence="1 9">Belongs to the peptidase M3 family.</text>
</comment>
<dbReference type="Pfam" id="PF01432">
    <property type="entry name" value="Peptidase_M3"/>
    <property type="match status" value="1"/>
</dbReference>
<dbReference type="InterPro" id="IPR045090">
    <property type="entry name" value="Pept_M3A_M3B"/>
</dbReference>
<comment type="catalytic activity">
    <reaction evidence="7">
        <text>Hydrolysis of oligopeptides, with broad specificity. Gly or Ala commonly occur as P1 or P1' residues, but more distant residues are also important, as is shown by the fact that Z-Gly-Pro-Gly-|-Gly-Pro-Ala is cleaved, but not Z-(Gly)(5).</text>
        <dbReference type="EC" id="3.4.24.70"/>
    </reaction>
</comment>
<evidence type="ECO:0000313" key="12">
    <source>
        <dbReference type="EMBL" id="ODA36843.1"/>
    </source>
</evidence>
<protein>
    <recommendedName>
        <fullName evidence="8">oligopeptidase A</fullName>
        <ecNumber evidence="8">3.4.24.70</ecNumber>
    </recommendedName>
</protein>
<dbReference type="Gene3D" id="3.40.390.10">
    <property type="entry name" value="Collagenase (Catalytic Domain)"/>
    <property type="match status" value="1"/>
</dbReference>
<dbReference type="Gene3D" id="1.10.1370.10">
    <property type="entry name" value="Neurolysin, domain 3"/>
    <property type="match status" value="1"/>
</dbReference>
<evidence type="ECO:0000259" key="11">
    <source>
        <dbReference type="Pfam" id="PF19310"/>
    </source>
</evidence>
<keyword evidence="3 9" id="KW-0479">Metal-binding</keyword>
<keyword evidence="4 9" id="KW-0378">Hydrolase</keyword>
<dbReference type="EC" id="3.4.24.70" evidence="8"/>
<reference evidence="12 13" key="1">
    <citation type="submission" date="2016-05" db="EMBL/GenBank/DDBJ databases">
        <title>Genomic and physiological characterization of Planctopirus sp. isolated from fresh water lake.</title>
        <authorList>
            <person name="Subhash Y."/>
            <person name="Ramana C."/>
        </authorList>
    </citation>
    <scope>NUCLEOTIDE SEQUENCE [LARGE SCALE GENOMIC DNA]</scope>
    <source>
        <strain evidence="12 13">JC280</strain>
    </source>
</reference>
<dbReference type="InterPro" id="IPR001567">
    <property type="entry name" value="Pept_M3A_M3B_dom"/>
</dbReference>
<organism evidence="12 13">
    <name type="scientific">Planctopirus hydrillae</name>
    <dbReference type="NCBI Taxonomy" id="1841610"/>
    <lineage>
        <taxon>Bacteria</taxon>
        <taxon>Pseudomonadati</taxon>
        <taxon>Planctomycetota</taxon>
        <taxon>Planctomycetia</taxon>
        <taxon>Planctomycetales</taxon>
        <taxon>Planctomycetaceae</taxon>
        <taxon>Planctopirus</taxon>
    </lineage>
</organism>
<dbReference type="InterPro" id="IPR024079">
    <property type="entry name" value="MetalloPept_cat_dom_sf"/>
</dbReference>
<keyword evidence="2 9" id="KW-0645">Protease</keyword>
<dbReference type="GO" id="GO:0046872">
    <property type="term" value="F:metal ion binding"/>
    <property type="evidence" value="ECO:0007669"/>
    <property type="project" value="UniProtKB-UniRule"/>
</dbReference>
<dbReference type="GO" id="GO:0005829">
    <property type="term" value="C:cytosol"/>
    <property type="evidence" value="ECO:0007669"/>
    <property type="project" value="UniProtKB-ARBA"/>
</dbReference>
<dbReference type="FunFam" id="3.40.390.10:FF:000009">
    <property type="entry name" value="Oligopeptidase A"/>
    <property type="match status" value="1"/>
</dbReference>